<gene>
    <name evidence="20" type="ORF">TRIADDRAFT_26726</name>
</gene>
<dbReference type="InterPro" id="IPR002455">
    <property type="entry name" value="GPCR3_GABA-B"/>
</dbReference>
<evidence type="ECO:0000256" key="13">
    <source>
        <dbReference type="ARBA" id="ARBA00023180"/>
    </source>
</evidence>
<dbReference type="CDD" id="cd06366">
    <property type="entry name" value="PBP1_GABAb_receptor"/>
    <property type="match status" value="1"/>
</dbReference>
<dbReference type="GO" id="GO:0004965">
    <property type="term" value="F:G protein-coupled GABA receptor activity"/>
    <property type="evidence" value="ECO:0000318"/>
    <property type="project" value="GO_Central"/>
</dbReference>
<dbReference type="CTD" id="6754814"/>
<dbReference type="STRING" id="10228.B3S0W4"/>
<dbReference type="PhylomeDB" id="B3S0W4"/>
<feature type="transmembrane region" description="Helical" evidence="17">
    <location>
        <begin position="530"/>
        <end position="550"/>
    </location>
</feature>
<dbReference type="eggNOG" id="KOG1055">
    <property type="taxonomic scope" value="Eukaryota"/>
</dbReference>
<dbReference type="Pfam" id="PF01094">
    <property type="entry name" value="ANF_receptor"/>
    <property type="match status" value="1"/>
</dbReference>
<keyword evidence="7" id="KW-0770">Synapse</keyword>
<reference evidence="20 21" key="1">
    <citation type="journal article" date="2008" name="Nature">
        <title>The Trichoplax genome and the nature of placozoans.</title>
        <authorList>
            <person name="Srivastava M."/>
            <person name="Begovic E."/>
            <person name="Chapman J."/>
            <person name="Putnam N.H."/>
            <person name="Hellsten U."/>
            <person name="Kawashima T."/>
            <person name="Kuo A."/>
            <person name="Mitros T."/>
            <person name="Salamov A."/>
            <person name="Carpenter M.L."/>
            <person name="Signorovitch A.Y."/>
            <person name="Moreno M.A."/>
            <person name="Kamm K."/>
            <person name="Grimwood J."/>
            <person name="Schmutz J."/>
            <person name="Shapiro H."/>
            <person name="Grigoriev I.V."/>
            <person name="Buss L.W."/>
            <person name="Schierwater B."/>
            <person name="Dellaporta S.L."/>
            <person name="Rokhsar D.S."/>
        </authorList>
    </citation>
    <scope>NUCLEOTIDE SEQUENCE [LARGE SCALE GENOMIC DNA]</scope>
    <source>
        <strain evidence="20 21">Grell-BS-1999</strain>
    </source>
</reference>
<keyword evidence="11" id="KW-1015">Disulfide bond</keyword>
<dbReference type="PANTHER" id="PTHR10519:SF78">
    <property type="entry name" value="G-PROTEIN COUPLED RECEPTORS FAMILY 3 PROFILE DOMAIN-CONTAINING PROTEIN"/>
    <property type="match status" value="1"/>
</dbReference>
<evidence type="ECO:0000256" key="9">
    <source>
        <dbReference type="ARBA" id="ARBA00023054"/>
    </source>
</evidence>
<feature type="transmembrane region" description="Helical" evidence="17">
    <location>
        <begin position="670"/>
        <end position="688"/>
    </location>
</feature>
<evidence type="ECO:0000313" key="21">
    <source>
        <dbReference type="Proteomes" id="UP000009022"/>
    </source>
</evidence>
<dbReference type="FunCoup" id="B3S0W4">
    <property type="interactions" value="593"/>
</dbReference>
<dbReference type="PRINTS" id="PR00248">
    <property type="entry name" value="GPCRMGR"/>
</dbReference>
<evidence type="ECO:0000256" key="5">
    <source>
        <dbReference type="ARBA" id="ARBA00022729"/>
    </source>
</evidence>
<evidence type="ECO:0000256" key="17">
    <source>
        <dbReference type="SAM" id="Phobius"/>
    </source>
</evidence>
<dbReference type="OMA" id="ERNSHYI"/>
<comment type="similarity">
    <text evidence="1">Belongs to the G-protein coupled receptor 3 family. GABA-B receptor subfamily.</text>
</comment>
<dbReference type="Gene3D" id="3.40.50.2300">
    <property type="match status" value="2"/>
</dbReference>
<sequence length="729" mass="82022">MRANLFQLAIIIGSLFTVVAHGLKDQNLYLGGFFPLEDLSGNNWQTGNGILAACRLAVDLINNSTNILPNHRLVLIANDTKVRRGLLPRAQRVLFNYIFRPPTKLALIGAGYSSVTEPLAATSALWNLLLVSYSASSPVLSNRQKFPYFFRTIESEISFNNPRIELLKYYNWNQIALLYESENIFSETMDDFRSKIAVNNNITIISSESFADQPKEQVKQIKEKDARIIIASFYEDTGRKVICEAYHHGLFGAKYVWILIGWLEVNWWDVAVTVSSGQCTREQMREVITGQIAIDLTYVRKDDKRAISGQTASEFTQAYSELVPNVNKRDLYAAFAYDAVYAIALALNQSEVDLVKYNKTLSDFTYNDLQMARIFRTNMQNLLFEGISGTVSFTAKGTRIDITGVTQKVNIGIYDGQAKQIAINNDLVQWKSNRTPIASVRYSFTPLHIDLALLISMYILATCGILLAIAFLTFNIILRHERFIKMSSPRINNLIVVGCSMMYFAIYVFGLDGRWVSQRNFHAVCVARGWFPVIGFTFMFGSIFAKTYRVHKIFTSGKANKVVRAVMKDTYLFGLIGILLLMDITILTAWQIIDPMYLKILNLTAESSPNQDVVRLPQIWLCDSNNKVTWLIALFVLKGTVVMVAVFFAWETRKVTVAALNDSQYIGMAVYNVVILGIVGVPVIIILADQINPTFALTSGFIVFGNTVVLCLVFVPKVSNCILNMTCIL</sequence>
<feature type="signal peptide" evidence="18">
    <location>
        <begin position="1"/>
        <end position="22"/>
    </location>
</feature>
<keyword evidence="6 17" id="KW-1133">Transmembrane helix</keyword>
<dbReference type="OrthoDB" id="10056676at2759"/>
<dbReference type="EMBL" id="DS985246">
    <property type="protein sequence ID" value="EDV23717.1"/>
    <property type="molecule type" value="Genomic_DNA"/>
</dbReference>
<evidence type="ECO:0000256" key="8">
    <source>
        <dbReference type="ARBA" id="ARBA00023040"/>
    </source>
</evidence>
<dbReference type="PRINTS" id="PR01177">
    <property type="entry name" value="GABAB1RECPTR"/>
</dbReference>
<keyword evidence="5 18" id="KW-0732">Signal</keyword>
<feature type="transmembrane region" description="Helical" evidence="17">
    <location>
        <begin position="451"/>
        <end position="478"/>
    </location>
</feature>
<dbReference type="FunFam" id="3.40.50.2300:FF:000072">
    <property type="entry name" value="Gamma-aminobutyric acid type B receptor subunit 2"/>
    <property type="match status" value="2"/>
</dbReference>
<dbReference type="InterPro" id="IPR001828">
    <property type="entry name" value="ANF_lig-bd_rcpt"/>
</dbReference>
<feature type="transmembrane region" description="Helical" evidence="17">
    <location>
        <begin position="571"/>
        <end position="593"/>
    </location>
</feature>
<evidence type="ECO:0000256" key="2">
    <source>
        <dbReference type="ARBA" id="ARBA00022475"/>
    </source>
</evidence>
<dbReference type="Proteomes" id="UP000009022">
    <property type="component" value="Unassembled WGS sequence"/>
</dbReference>
<dbReference type="InterPro" id="IPR028082">
    <property type="entry name" value="Peripla_BP_I"/>
</dbReference>
<evidence type="ECO:0000256" key="18">
    <source>
        <dbReference type="SAM" id="SignalP"/>
    </source>
</evidence>
<keyword evidence="21" id="KW-1185">Reference proteome</keyword>
<keyword evidence="13" id="KW-0325">Glycoprotein</keyword>
<evidence type="ECO:0000256" key="16">
    <source>
        <dbReference type="ARBA" id="ARBA00034104"/>
    </source>
</evidence>
<keyword evidence="2" id="KW-1003">Cell membrane</keyword>
<dbReference type="KEGG" id="tad:TRIADDRAFT_26726"/>
<keyword evidence="3" id="KW-0597">Phosphoprotein</keyword>
<keyword evidence="10 17" id="KW-0472">Membrane</keyword>
<evidence type="ECO:0000256" key="11">
    <source>
        <dbReference type="ARBA" id="ARBA00023157"/>
    </source>
</evidence>
<evidence type="ECO:0000313" key="20">
    <source>
        <dbReference type="EMBL" id="EDV23717.1"/>
    </source>
</evidence>
<evidence type="ECO:0000256" key="1">
    <source>
        <dbReference type="ARBA" id="ARBA00008991"/>
    </source>
</evidence>
<evidence type="ECO:0000256" key="10">
    <source>
        <dbReference type="ARBA" id="ARBA00023136"/>
    </source>
</evidence>
<proteinExistence type="inferred from homology"/>
<evidence type="ECO:0000256" key="7">
    <source>
        <dbReference type="ARBA" id="ARBA00023018"/>
    </source>
</evidence>
<evidence type="ECO:0000256" key="4">
    <source>
        <dbReference type="ARBA" id="ARBA00022692"/>
    </source>
</evidence>
<dbReference type="GO" id="GO:0007214">
    <property type="term" value="P:gamma-aminobutyric acid signaling pathway"/>
    <property type="evidence" value="ECO:0000318"/>
    <property type="project" value="GO_Central"/>
</dbReference>
<keyword evidence="15" id="KW-0628">Postsynaptic cell membrane</keyword>
<keyword evidence="14" id="KW-0807">Transducer</keyword>
<feature type="transmembrane region" description="Helical" evidence="17">
    <location>
        <begin position="490"/>
        <end position="510"/>
    </location>
</feature>
<dbReference type="PROSITE" id="PS50259">
    <property type="entry name" value="G_PROTEIN_RECEP_F3_4"/>
    <property type="match status" value="1"/>
</dbReference>
<dbReference type="GeneID" id="6754814"/>
<feature type="transmembrane region" description="Helical" evidence="17">
    <location>
        <begin position="630"/>
        <end position="650"/>
    </location>
</feature>
<evidence type="ECO:0000256" key="15">
    <source>
        <dbReference type="ARBA" id="ARBA00023257"/>
    </source>
</evidence>
<keyword evidence="4 17" id="KW-0812">Transmembrane</keyword>
<dbReference type="GO" id="GO:0045211">
    <property type="term" value="C:postsynaptic membrane"/>
    <property type="evidence" value="ECO:0007669"/>
    <property type="project" value="UniProtKB-SubCell"/>
</dbReference>
<keyword evidence="8" id="KW-0297">G-protein coupled receptor</keyword>
<dbReference type="InParanoid" id="B3S0W4"/>
<organism evidence="20 21">
    <name type="scientific">Trichoplax adhaerens</name>
    <name type="common">Trichoplax reptans</name>
    <dbReference type="NCBI Taxonomy" id="10228"/>
    <lineage>
        <taxon>Eukaryota</taxon>
        <taxon>Metazoa</taxon>
        <taxon>Placozoa</taxon>
        <taxon>Uniplacotomia</taxon>
        <taxon>Trichoplacea</taxon>
        <taxon>Trichoplacidae</taxon>
        <taxon>Trichoplax</taxon>
    </lineage>
</organism>
<keyword evidence="9" id="KW-0175">Coiled coil</keyword>
<dbReference type="AlphaFoldDB" id="B3S0W4"/>
<dbReference type="RefSeq" id="XP_002113243.1">
    <property type="nucleotide sequence ID" value="XM_002113207.1"/>
</dbReference>
<evidence type="ECO:0000259" key="19">
    <source>
        <dbReference type="PROSITE" id="PS50259"/>
    </source>
</evidence>
<dbReference type="GO" id="GO:0038039">
    <property type="term" value="C:G protein-coupled receptor heterodimeric complex"/>
    <property type="evidence" value="ECO:0000318"/>
    <property type="project" value="GO_Central"/>
</dbReference>
<feature type="transmembrane region" description="Helical" evidence="17">
    <location>
        <begin position="694"/>
        <end position="715"/>
    </location>
</feature>
<dbReference type="CDD" id="cd15047">
    <property type="entry name" value="7tmC_GABA-B-like"/>
    <property type="match status" value="1"/>
</dbReference>
<dbReference type="InterPro" id="IPR017978">
    <property type="entry name" value="GPCR_3_C"/>
</dbReference>
<dbReference type="PRINTS" id="PR01176">
    <property type="entry name" value="GABABRECEPTR"/>
</dbReference>
<dbReference type="HOGENOM" id="CLU_005240_3_1_1"/>
<dbReference type="InterPro" id="IPR000337">
    <property type="entry name" value="GPCR_3"/>
</dbReference>
<protein>
    <recommendedName>
        <fullName evidence="19">G-protein coupled receptors family 3 profile domain-containing protein</fullName>
    </recommendedName>
</protein>
<evidence type="ECO:0000256" key="6">
    <source>
        <dbReference type="ARBA" id="ARBA00022989"/>
    </source>
</evidence>
<evidence type="ECO:0000256" key="12">
    <source>
        <dbReference type="ARBA" id="ARBA00023170"/>
    </source>
</evidence>
<dbReference type="Pfam" id="PF00003">
    <property type="entry name" value="7tm_3"/>
    <property type="match status" value="1"/>
</dbReference>
<evidence type="ECO:0000256" key="3">
    <source>
        <dbReference type="ARBA" id="ARBA00022553"/>
    </source>
</evidence>
<dbReference type="PANTHER" id="PTHR10519">
    <property type="entry name" value="GABA-B RECEPTOR"/>
    <property type="match status" value="1"/>
</dbReference>
<name>B3S0W4_TRIAD</name>
<accession>B3S0W4</accession>
<dbReference type="SUPFAM" id="SSF53822">
    <property type="entry name" value="Periplasmic binding protein-like I"/>
    <property type="match status" value="1"/>
</dbReference>
<evidence type="ECO:0000256" key="14">
    <source>
        <dbReference type="ARBA" id="ARBA00023224"/>
    </source>
</evidence>
<feature type="domain" description="G-protein coupled receptors family 3 profile" evidence="19">
    <location>
        <begin position="460"/>
        <end position="718"/>
    </location>
</feature>
<comment type="subcellular location">
    <subcellularLocation>
        <location evidence="16">Postsynaptic cell membrane</location>
        <topology evidence="16">Multi-pass membrane protein</topology>
    </subcellularLocation>
</comment>
<feature type="chain" id="PRO_5002798541" description="G-protein coupled receptors family 3 profile domain-containing protein" evidence="18">
    <location>
        <begin position="23"/>
        <end position="729"/>
    </location>
</feature>
<keyword evidence="12" id="KW-0675">Receptor</keyword>